<feature type="domain" description="Reverse transcriptase" evidence="1">
    <location>
        <begin position="10"/>
        <end position="136"/>
    </location>
</feature>
<dbReference type="Pfam" id="PF00078">
    <property type="entry name" value="RVT_1"/>
    <property type="match status" value="1"/>
</dbReference>
<dbReference type="EMBL" id="OIVN01003535">
    <property type="protein sequence ID" value="SPD11925.1"/>
    <property type="molecule type" value="Genomic_DNA"/>
</dbReference>
<dbReference type="AlphaFoldDB" id="A0A2N9HJ10"/>
<dbReference type="InterPro" id="IPR000477">
    <property type="entry name" value="RT_dom"/>
</dbReference>
<sequence>MLKLVLSLVSSDAQSAFVPGRLIIDKIIVGFKVLNSLKSKCNGQKGSMVVKLDMSNAYDRVDWCFLEKIMQKLGFDAKWVALVMECVSTPSFSVLLNGEPHGFVSPSRGIRQGDPLSPYLFLFCAEGFTTLLRQAEQDKRLSGVSICLPALIGRSKENSFKELKERIAKKLNEWSERLLSKAGRESKMGNKIHWNKWRKLCSLKENGGIGFRDFHFFNLAMLVKQGWRLTNNNSSLVHRVYKAKSSGFPLLQYASKQTFVVAVKDLIDEDRRRLLLILKEEELEEWAATAWSLWNARIRFLHEGFQAHPECIVEKGATLIRDYQWMQISLLRASVTASPTLN</sequence>
<proteinExistence type="predicted"/>
<dbReference type="InterPro" id="IPR043502">
    <property type="entry name" value="DNA/RNA_pol_sf"/>
</dbReference>
<evidence type="ECO:0000259" key="1">
    <source>
        <dbReference type="Pfam" id="PF00078"/>
    </source>
</evidence>
<gene>
    <name evidence="2" type="ORF">FSB_LOCUS39807</name>
</gene>
<accession>A0A2N9HJ10</accession>
<dbReference type="PANTHER" id="PTHR33116:SF86">
    <property type="entry name" value="REVERSE TRANSCRIPTASE DOMAIN-CONTAINING PROTEIN"/>
    <property type="match status" value="1"/>
</dbReference>
<evidence type="ECO:0000313" key="2">
    <source>
        <dbReference type="EMBL" id="SPD11925.1"/>
    </source>
</evidence>
<organism evidence="2">
    <name type="scientific">Fagus sylvatica</name>
    <name type="common">Beechnut</name>
    <dbReference type="NCBI Taxonomy" id="28930"/>
    <lineage>
        <taxon>Eukaryota</taxon>
        <taxon>Viridiplantae</taxon>
        <taxon>Streptophyta</taxon>
        <taxon>Embryophyta</taxon>
        <taxon>Tracheophyta</taxon>
        <taxon>Spermatophyta</taxon>
        <taxon>Magnoliopsida</taxon>
        <taxon>eudicotyledons</taxon>
        <taxon>Gunneridae</taxon>
        <taxon>Pentapetalae</taxon>
        <taxon>rosids</taxon>
        <taxon>fabids</taxon>
        <taxon>Fagales</taxon>
        <taxon>Fagaceae</taxon>
        <taxon>Fagus</taxon>
    </lineage>
</organism>
<protein>
    <recommendedName>
        <fullName evidence="1">Reverse transcriptase domain-containing protein</fullName>
    </recommendedName>
</protein>
<name>A0A2N9HJ10_FAGSY</name>
<dbReference type="SUPFAM" id="SSF56672">
    <property type="entry name" value="DNA/RNA polymerases"/>
    <property type="match status" value="1"/>
</dbReference>
<reference evidence="2" key="1">
    <citation type="submission" date="2018-02" db="EMBL/GenBank/DDBJ databases">
        <authorList>
            <person name="Cohen D.B."/>
            <person name="Kent A.D."/>
        </authorList>
    </citation>
    <scope>NUCLEOTIDE SEQUENCE</scope>
</reference>
<dbReference type="PANTHER" id="PTHR33116">
    <property type="entry name" value="REVERSE TRANSCRIPTASE ZINC-BINDING DOMAIN-CONTAINING PROTEIN-RELATED-RELATED"/>
    <property type="match status" value="1"/>
</dbReference>